<evidence type="ECO:0000313" key="3">
    <source>
        <dbReference type="Proteomes" id="UP000242287"/>
    </source>
</evidence>
<dbReference type="InterPro" id="IPR046341">
    <property type="entry name" value="SET_dom_sf"/>
</dbReference>
<protein>
    <recommendedName>
        <fullName evidence="1">SET domain-containing protein</fullName>
    </recommendedName>
</protein>
<dbReference type="PANTHER" id="PTHR13271">
    <property type="entry name" value="UNCHARACTERIZED PUTATIVE METHYLTRANSFERASE"/>
    <property type="match status" value="1"/>
</dbReference>
<dbReference type="Gene3D" id="3.90.1410.10">
    <property type="entry name" value="set domain protein methyltransferase, domain 1"/>
    <property type="match status" value="1"/>
</dbReference>
<dbReference type="PANTHER" id="PTHR13271:SF34">
    <property type="entry name" value="N-LYSINE METHYLTRANSFERASE SETD6"/>
    <property type="match status" value="1"/>
</dbReference>
<feature type="domain" description="SET" evidence="1">
    <location>
        <begin position="21"/>
        <end position="297"/>
    </location>
</feature>
<reference evidence="2 3" key="1">
    <citation type="submission" date="2014-02" db="EMBL/GenBank/DDBJ databases">
        <title>Transposable element dynamics among asymbiotic and ectomycorrhizal Amanita fungi.</title>
        <authorList>
            <consortium name="DOE Joint Genome Institute"/>
            <person name="Hess J."/>
            <person name="Skrede I."/>
            <person name="Wolfe B."/>
            <person name="LaButti K."/>
            <person name="Ohm R.A."/>
            <person name="Grigoriev I.V."/>
            <person name="Pringle A."/>
        </authorList>
    </citation>
    <scope>NUCLEOTIDE SEQUENCE [LARGE SCALE GENOMIC DNA]</scope>
    <source>
        <strain evidence="2 3">SKay4041</strain>
    </source>
</reference>
<evidence type="ECO:0000313" key="2">
    <source>
        <dbReference type="EMBL" id="PFH50462.1"/>
    </source>
</evidence>
<dbReference type="GO" id="GO:0016279">
    <property type="term" value="F:protein-lysine N-methyltransferase activity"/>
    <property type="evidence" value="ECO:0007669"/>
    <property type="project" value="TreeGrafter"/>
</dbReference>
<keyword evidence="3" id="KW-1185">Reference proteome</keyword>
<dbReference type="EMBL" id="KZ302003">
    <property type="protein sequence ID" value="PFH50462.1"/>
    <property type="molecule type" value="Genomic_DNA"/>
</dbReference>
<dbReference type="GO" id="GO:0005634">
    <property type="term" value="C:nucleus"/>
    <property type="evidence" value="ECO:0007669"/>
    <property type="project" value="TreeGrafter"/>
</dbReference>
<dbReference type="InterPro" id="IPR050600">
    <property type="entry name" value="SETD3_SETD6_MTase"/>
</dbReference>
<dbReference type="Proteomes" id="UP000242287">
    <property type="component" value="Unassembled WGS sequence"/>
</dbReference>
<gene>
    <name evidence="2" type="ORF">AMATHDRAFT_47880</name>
</gene>
<dbReference type="SUPFAM" id="SSF82199">
    <property type="entry name" value="SET domain"/>
    <property type="match status" value="1"/>
</dbReference>
<name>A0A2A9NS19_9AGAR</name>
<accession>A0A2A9NS19</accession>
<dbReference type="InterPro" id="IPR001214">
    <property type="entry name" value="SET_dom"/>
</dbReference>
<dbReference type="CDD" id="cd10527">
    <property type="entry name" value="SET_LSMT"/>
    <property type="match status" value="1"/>
</dbReference>
<dbReference type="STRING" id="703135.A0A2A9NS19"/>
<dbReference type="OrthoDB" id="441812at2759"/>
<sequence length="501" mass="56371">MEHKIATLNAWCTLNGIEIDNRIKVYWNPDTGIGVRSKHLYTPPHTTLVRIPKDAVLSTRNCTLSEFIPSSPCGLAAQLALALALYIEILKGKISRWFGYLQSFYGNVVDIPLFWDREIGVGESSHARLEDGKCALEWLQGTEAHKILNKLTDNNITLIVVQPLIHRHRENISKRNAVEPTLHGFYRAYSLVSSRAFLVDAYHGLSMVPIADAFNHELQNHVHLEESDYHVCSECGSLHECPHDRDDAMSIAAVDHITSMARSVVPFVVDNDDQDHGYHMVTNTAIPPDAEVYNTYGETLTNAQLLTQYGFILEVNDNDVLAWEMGDIIGCASSDCLRVSRVNNGLMQRYWSELCQLDWTIMAETSLIYTDNSERTKGGGFTVNGDGKVSHHLWLAMAVLSLSQGFERVCEDIETIVNRLRNLVNTQIMLESHLEVEDEEVEISLVDDDTIDPELVQELIQICQLIIHLCADRHSKTGKKGLNKTVSELGQLFDVGYSFYT</sequence>
<organism evidence="2 3">
    <name type="scientific">Amanita thiersii Skay4041</name>
    <dbReference type="NCBI Taxonomy" id="703135"/>
    <lineage>
        <taxon>Eukaryota</taxon>
        <taxon>Fungi</taxon>
        <taxon>Dikarya</taxon>
        <taxon>Basidiomycota</taxon>
        <taxon>Agaricomycotina</taxon>
        <taxon>Agaricomycetes</taxon>
        <taxon>Agaricomycetidae</taxon>
        <taxon>Agaricales</taxon>
        <taxon>Pluteineae</taxon>
        <taxon>Amanitaceae</taxon>
        <taxon>Amanita</taxon>
    </lineage>
</organism>
<evidence type="ECO:0000259" key="1">
    <source>
        <dbReference type="PROSITE" id="PS50280"/>
    </source>
</evidence>
<dbReference type="PROSITE" id="PS50280">
    <property type="entry name" value="SET"/>
    <property type="match status" value="1"/>
</dbReference>
<dbReference type="AlphaFoldDB" id="A0A2A9NS19"/>
<proteinExistence type="predicted"/>